<name>A0A9E8RU51_9CAUD</name>
<sequence length="40" mass="4505">MTHRRIPKILVSLLLIHPSSSFIPVTDPTGIFLSVFRNNS</sequence>
<evidence type="ECO:0000313" key="1">
    <source>
        <dbReference type="EMBL" id="UZZ64655.1"/>
    </source>
</evidence>
<dbReference type="GeneID" id="79714623"/>
<proteinExistence type="predicted"/>
<dbReference type="RefSeq" id="YP_010747861.1">
    <property type="nucleotide sequence ID" value="NC_073203.1"/>
</dbReference>
<dbReference type="Proteomes" id="UP001163195">
    <property type="component" value="Segment"/>
</dbReference>
<reference evidence="1" key="1">
    <citation type="submission" date="2022-09" db="EMBL/GenBank/DDBJ databases">
        <authorList>
            <person name="Soyer Y."/>
            <person name="Guzel M."/>
        </authorList>
    </citation>
    <scope>NUCLEOTIDE SEQUENCE</scope>
</reference>
<keyword evidence="2" id="KW-1185">Reference proteome</keyword>
<dbReference type="KEGG" id="vg:79714623"/>
<dbReference type="EMBL" id="OP389270">
    <property type="protein sequence ID" value="UZZ64655.1"/>
    <property type="molecule type" value="Genomic_DNA"/>
</dbReference>
<organism evidence="1 2">
    <name type="scientific">Salmonella phage MET_P1_001_43</name>
    <dbReference type="NCBI Taxonomy" id="2982923"/>
    <lineage>
        <taxon>Viruses</taxon>
        <taxon>Duplodnaviria</taxon>
        <taxon>Heunggongvirae</taxon>
        <taxon>Uroviricota</taxon>
        <taxon>Caudoviricetes</taxon>
        <taxon>Sarkviridae</taxon>
        <taxon>Guernseyvirinae</taxon>
        <taxon>Jerseyvirus</taxon>
        <taxon>Jerseyvirus METP100143</taxon>
    </lineage>
</organism>
<protein>
    <submittedName>
        <fullName evidence="1">Uncharacterized protein</fullName>
    </submittedName>
</protein>
<accession>A0A9E8RU51</accession>
<evidence type="ECO:0000313" key="2">
    <source>
        <dbReference type="Proteomes" id="UP001163195"/>
    </source>
</evidence>